<evidence type="ECO:0000313" key="2">
    <source>
        <dbReference type="EMBL" id="OCX14941.1"/>
    </source>
</evidence>
<dbReference type="AlphaFoldDB" id="A0A1C2DJJ3"/>
<keyword evidence="1" id="KW-0732">Signal</keyword>
<proteinExistence type="predicted"/>
<dbReference type="PANTHER" id="PTHR35841:SF1">
    <property type="entry name" value="PHOSPHONATES-BINDING PERIPLASMIC PROTEIN"/>
    <property type="match status" value="1"/>
</dbReference>
<name>A0A1C2DJJ3_9HYPH</name>
<sequence>MKLRRLRLQCLIGASLMALALSTIALAPARAETTGKSGAFRIGILAEPGAGNTVPGLSQLTRAFSMALGQKVEFLVAPDYTALIEAQTVGRVDYAAYSAMAYAVVDEKCGCVEPLVAPTDADGAVGVRSVLVTRDDKLPSLAAMPSHRIAVAPRQNLAGWQLPRAELAGTPSAFAEGATFLERAETATEAEAMLADGRADAVFGWAPAGAASAETVSGGTVARLIEAGVPEAAIRVIWKSGLLRYGPHAVLKSIDPEAKRRLGVFLTNLKGQSPQIYDLLEPKHSGGFVAVGREDYAVARTILKAVSEAEPKADQGRDKVTP</sequence>
<comment type="caution">
    <text evidence="2">The sequence shown here is derived from an EMBL/GenBank/DDBJ whole genome shotgun (WGS) entry which is preliminary data.</text>
</comment>
<feature type="signal peptide" evidence="1">
    <location>
        <begin position="1"/>
        <end position="20"/>
    </location>
</feature>
<feature type="chain" id="PRO_5008659397" evidence="1">
    <location>
        <begin position="21"/>
        <end position="322"/>
    </location>
</feature>
<evidence type="ECO:0000256" key="1">
    <source>
        <dbReference type="SAM" id="SignalP"/>
    </source>
</evidence>
<dbReference type="Gene3D" id="3.40.190.10">
    <property type="entry name" value="Periplasmic binding protein-like II"/>
    <property type="match status" value="2"/>
</dbReference>
<accession>A0A1C2DJJ3</accession>
<gene>
    <name evidence="2" type="ORF">QV13_21310</name>
</gene>
<evidence type="ECO:0000313" key="3">
    <source>
        <dbReference type="Proteomes" id="UP000094412"/>
    </source>
</evidence>
<keyword evidence="3" id="KW-1185">Reference proteome</keyword>
<dbReference type="STRING" id="1566387.QV13_21310"/>
<dbReference type="EMBL" id="MDEO01000035">
    <property type="protein sequence ID" value="OCX14941.1"/>
    <property type="molecule type" value="Genomic_DNA"/>
</dbReference>
<dbReference type="SUPFAM" id="SSF53850">
    <property type="entry name" value="Periplasmic binding protein-like II"/>
    <property type="match status" value="1"/>
</dbReference>
<reference evidence="2 3" key="1">
    <citation type="submission" date="2016-08" db="EMBL/GenBank/DDBJ databases">
        <title>Whole genome sequence of Mesorhizobium sp. strain UASWS1009 isolated from industrial sewage.</title>
        <authorList>
            <person name="Crovadore J."/>
            <person name="Calmin G."/>
            <person name="Chablais R."/>
            <person name="Cochard B."/>
            <person name="Lefort F."/>
        </authorList>
    </citation>
    <scope>NUCLEOTIDE SEQUENCE [LARGE SCALE GENOMIC DNA]</scope>
    <source>
        <strain evidence="2 3">UASWS1009</strain>
    </source>
</reference>
<dbReference type="Pfam" id="PF12974">
    <property type="entry name" value="Phosphonate-bd"/>
    <property type="match status" value="1"/>
</dbReference>
<protein>
    <submittedName>
        <fullName evidence="2">Phosphonate ABC transporter substrate-binding protein</fullName>
    </submittedName>
</protein>
<organism evidence="2 3">
    <name type="scientific">Mesorhizobium hungaricum</name>
    <dbReference type="NCBI Taxonomy" id="1566387"/>
    <lineage>
        <taxon>Bacteria</taxon>
        <taxon>Pseudomonadati</taxon>
        <taxon>Pseudomonadota</taxon>
        <taxon>Alphaproteobacteria</taxon>
        <taxon>Hyphomicrobiales</taxon>
        <taxon>Phyllobacteriaceae</taxon>
        <taxon>Mesorhizobium</taxon>
    </lineage>
</organism>
<dbReference type="PANTHER" id="PTHR35841">
    <property type="entry name" value="PHOSPHONATES-BINDING PERIPLASMIC PROTEIN"/>
    <property type="match status" value="1"/>
</dbReference>
<dbReference type="Proteomes" id="UP000094412">
    <property type="component" value="Unassembled WGS sequence"/>
</dbReference>